<reference evidence="9 10" key="1">
    <citation type="submission" date="2022-11" db="EMBL/GenBank/DDBJ databases">
        <title>Minimal conservation of predation-associated metabolite biosynthetic gene clusters underscores biosynthetic potential of Myxococcota including descriptions for ten novel species: Archangium lansinium sp. nov., Myxococcus landrumus sp. nov., Nannocystis bai.</title>
        <authorList>
            <person name="Ahearne A."/>
            <person name="Stevens C."/>
            <person name="Dowd S."/>
        </authorList>
    </citation>
    <scope>NUCLEOTIDE SEQUENCE [LARGE SCALE GENOMIC DNA]</scope>
    <source>
        <strain evidence="9 10">RJM3</strain>
    </source>
</reference>
<dbReference type="InterPro" id="IPR013517">
    <property type="entry name" value="FG-GAP"/>
</dbReference>
<gene>
    <name evidence="9" type="ORF">POL67_10410</name>
</gene>
<dbReference type="EMBL" id="JAQNDO010000001">
    <property type="protein sequence ID" value="MDC0741760.1"/>
    <property type="molecule type" value="Genomic_DNA"/>
</dbReference>
<keyword evidence="3 7" id="KW-0732">Signal</keyword>
<feature type="compositionally biased region" description="Pro residues" evidence="6">
    <location>
        <begin position="51"/>
        <end position="63"/>
    </location>
</feature>
<dbReference type="Proteomes" id="UP001221411">
    <property type="component" value="Unassembled WGS sequence"/>
</dbReference>
<dbReference type="PROSITE" id="PS51257">
    <property type="entry name" value="PROKAR_LIPOPROTEIN"/>
    <property type="match status" value="1"/>
</dbReference>
<dbReference type="NCBIfam" id="TIGR03696">
    <property type="entry name" value="Rhs_assc_core"/>
    <property type="match status" value="1"/>
</dbReference>
<dbReference type="InterPro" id="IPR056823">
    <property type="entry name" value="TEN-like_YD-shell"/>
</dbReference>
<dbReference type="InterPro" id="IPR028994">
    <property type="entry name" value="Integrin_alpha_N"/>
</dbReference>
<keyword evidence="5" id="KW-0843">Virulence</keyword>
<comment type="caution">
    <text evidence="9">The sequence shown here is derived from an EMBL/GenBank/DDBJ whole genome shotgun (WGS) entry which is preliminary data.</text>
</comment>
<keyword evidence="2" id="KW-0964">Secreted</keyword>
<feature type="chain" id="PRO_5045683743" evidence="7">
    <location>
        <begin position="30"/>
        <end position="2195"/>
    </location>
</feature>
<dbReference type="Pfam" id="PF13517">
    <property type="entry name" value="FG-GAP_3"/>
    <property type="match status" value="1"/>
</dbReference>
<dbReference type="Pfam" id="PF03534">
    <property type="entry name" value="SpvB"/>
    <property type="match status" value="1"/>
</dbReference>
<proteinExistence type="predicted"/>
<evidence type="ECO:0000256" key="2">
    <source>
        <dbReference type="ARBA" id="ARBA00022525"/>
    </source>
</evidence>
<dbReference type="SUPFAM" id="SSF69318">
    <property type="entry name" value="Integrin alpha N-terminal domain"/>
    <property type="match status" value="1"/>
</dbReference>
<dbReference type="Gene3D" id="2.180.10.10">
    <property type="entry name" value="RHS repeat-associated core"/>
    <property type="match status" value="2"/>
</dbReference>
<name>A0ABT5ELZ9_9BACT</name>
<keyword evidence="4" id="KW-0677">Repeat</keyword>
<evidence type="ECO:0000313" key="10">
    <source>
        <dbReference type="Proteomes" id="UP001221411"/>
    </source>
</evidence>
<evidence type="ECO:0000259" key="8">
    <source>
        <dbReference type="Pfam" id="PF25023"/>
    </source>
</evidence>
<dbReference type="InterPro" id="IPR050708">
    <property type="entry name" value="T6SS_VgrG/RHS"/>
</dbReference>
<dbReference type="InterPro" id="IPR022385">
    <property type="entry name" value="Rhs_assc_core"/>
</dbReference>
<dbReference type="Pfam" id="PF25023">
    <property type="entry name" value="TEN_YD-shell"/>
    <property type="match status" value="1"/>
</dbReference>
<evidence type="ECO:0000256" key="6">
    <source>
        <dbReference type="SAM" id="MobiDB-lite"/>
    </source>
</evidence>
<feature type="region of interest" description="Disordered" evidence="6">
    <location>
        <begin position="44"/>
        <end position="90"/>
    </location>
</feature>
<feature type="signal peptide" evidence="7">
    <location>
        <begin position="1"/>
        <end position="29"/>
    </location>
</feature>
<organism evidence="9 10">
    <name type="scientific">Polyangium mundeleinium</name>
    <dbReference type="NCBI Taxonomy" id="2995306"/>
    <lineage>
        <taxon>Bacteria</taxon>
        <taxon>Pseudomonadati</taxon>
        <taxon>Myxococcota</taxon>
        <taxon>Polyangia</taxon>
        <taxon>Polyangiales</taxon>
        <taxon>Polyangiaceae</taxon>
        <taxon>Polyangium</taxon>
    </lineage>
</organism>
<dbReference type="PANTHER" id="PTHR32305:SF15">
    <property type="entry name" value="PROTEIN RHSA-RELATED"/>
    <property type="match status" value="1"/>
</dbReference>
<sequence length="2195" mass="236372">MVAPRVSRRTSGKHLLPLLFFVVTVFATAACTGHGEPRLEEARLAQGGPNHPGPTPGPQPDPECPTSGAAFPADLSSSSEPSDAGATAGSFSVTATGDARYVLPLEAAPGRAGMSPRIALEYDGSGDGVVGFGISLSGFSRVTRCPKNQAQDDAIAPIAYDDKDPLCIDGRRLVKVGEGAGVIEYRTIPESFTKVLAFFPAGWDPTLGPSSLRATTKEGLTVDYGTTEDSKALASNGAVRAWWAARSTDRSGNWIGFTYHNHKNIVDPAHPYTTEILPDRISYTGHPNLPPTRSVVFVYNERSAPLVRTTFTGGMKLRTSRLLSSIEMRAPLNTIVRRYDLAYTSSSTTGRSLLSSLKECSAQGLCKPATRFGWNMPPLGFEDVQTTLKVPVHATASVITTDLEGDGLDDVVMADGESTVPPPPVTYFFTASPFAAKFERAFFLDFDVYSTPILERGTPIDIDHDGKLDLFLHDMNGNATTWQVLRAQADGTFDLHNTGVSRPFPGSQSIPTGLRGPDASAHLADMNGDGMADLVTCTKAPVLYAWTYRPWAPTPGGFAATTEVIPTLEIQPCNSDLYTVDVDGDGKSELVVPDVQILPDGSPQFLNEYVAVTRRGPGSFAATAQDLPTVPPGGGMFFLDVNGDGLPDAVQTGFSNGQPATFLNTGAGYLPSVNALPGVLLPSDTFAQLGAPIDFDGDGLQDLLIPLNHFAGGVPHWSVLRSRGDGTFAIVDVPEITFSTLLTAAGVTIAHPFAARVMEANGDGANDVLLPIDENFRVFLNRAAHVDTLASVTDGMARHQPGDPEFRPGVAIKYATLADPSVYERAEGCEYPVRCVAGPRRVVAAYEVDTAGEKPRHYDLFYKDARFHRLGRGFLGFAERVVRDVDKDAGRIEIYDNKTYDPGFRTFPFAGQPTQVMRWATTRRTDDVTVELSFSSIMHQLMPSSGGASHFTMPVYRRERVEQGELHLLVLAADFQGRFELYAKAASGGTADTTRLSESIHMLLDTDDFGNALAEKTLVAREFDLFGGTLDSQADTIEEVKRTFENDTATWQIGLLETQEHCSTAGGRTLCRTAARTYDGSGRLSGMTVSSPGDPDSWVDVSFGRDVFGNITKTVARDAFEGRRATCTAYEPEGIFPYASGNAKGHLSFAKYHPGFGAPLTVIDPNGRATQWALDDFGRVVKEKRPGGVETTRMILRDAANVVRVRTTTPGWGAEEVELDRLGRPIRQWSRGTTLAGVLGPRTLHEITYDSFGEHVERALVPTAETTPGADRHYHRFERDGLGRVTKHFSPWGGVTRTQHEGSEVWIFDARGGHTVTHVDGLGRIVKVIDANDKETTYGYGPFGGLWTVTEPDGGSNAMTITTMERDAFGRVRTLHEPDRGTTVTRYTGFGESWWTQDALGRETLSQRDGLGRVTRRVDADGETLWTWDTAPNGIGAMDEVQSPKGHTKRWSYDGAGRPIATELGIGVETFTIGFDYDAQSRLSRVTYPEAAGVSFGIDNVWDDAGHLVRVHEVGSLVDTWAITSVDGAGRITGELFGNGAETERVYDGSRGRISSIRTTTATTLQHLSFGYDEALNVTRREDLRNLVPQVETFQYDELQRLSCAAFDGEAPCARSWTYGANGNLLSSPGAGAYDYALSRPHVLESTQLGAYAHDAVGNQIGRPDATVEYTAFDLPKRLTFANGAGDVLFDYDGDQQRIRKTAGDLVSVYVDELYERVTNFATGAVEHRYHVRSGERTVAVVTRSGAATTRRYLHVDHLGSVDVVSNETGTAVERRSYDPFGARRNPQWGTPPAGPFSSETSLGFTGHLGDEELGLVFMRGRMYDPKIGRFLTPDPLVPNIYSAQSWNPYSYVENNPLTFTDPSGFSPELTAYGPYYQASGDGGTYIESHAAFVEVVADQEEEATEAAESGALRDALDFGSWGTTTAFRAAPAPGGGEQDRKDGWDVALDTLGGFASEWVEDTIDTAITGAAILAAPNLYFAYKGFQLWTGVISTGVGGYEEGGIAGAAKALLGMLNPLRSVGELKDAVDRGDYGAAGAHGYHAVKMVVQTVAGGVLVGGGRNLAAGAVRGPASGAKIVSPPLPGQVIRGSIEKPVFEGHGGTIPGSTKIPPGTWLQIPLSYFLPEAAAQQAAMRGTLGSGGLVIPPGGNAPRLVLYPQTPGMYVRPTSWQVTRPTLLEDILEPNMGFCVWGACR</sequence>
<evidence type="ECO:0000256" key="7">
    <source>
        <dbReference type="SAM" id="SignalP"/>
    </source>
</evidence>
<evidence type="ECO:0000256" key="4">
    <source>
        <dbReference type="ARBA" id="ARBA00022737"/>
    </source>
</evidence>
<dbReference type="RefSeq" id="WP_271930783.1">
    <property type="nucleotide sequence ID" value="NZ_JAQNDO010000001.1"/>
</dbReference>
<evidence type="ECO:0000256" key="3">
    <source>
        <dbReference type="ARBA" id="ARBA00022729"/>
    </source>
</evidence>
<dbReference type="PANTHER" id="PTHR32305">
    <property type="match status" value="1"/>
</dbReference>
<protein>
    <submittedName>
        <fullName evidence="9">FG-GAP-like repeat-containing protein</fullName>
    </submittedName>
</protein>
<evidence type="ECO:0000256" key="5">
    <source>
        <dbReference type="ARBA" id="ARBA00023026"/>
    </source>
</evidence>
<dbReference type="InterPro" id="IPR003284">
    <property type="entry name" value="Sal_SpvB"/>
</dbReference>
<comment type="subcellular location">
    <subcellularLocation>
        <location evidence="1">Secreted</location>
    </subcellularLocation>
</comment>
<feature type="domain" description="Teneurin-like YD-shell" evidence="8">
    <location>
        <begin position="1542"/>
        <end position="1857"/>
    </location>
</feature>
<keyword evidence="10" id="KW-1185">Reference proteome</keyword>
<evidence type="ECO:0000313" key="9">
    <source>
        <dbReference type="EMBL" id="MDC0741760.1"/>
    </source>
</evidence>
<evidence type="ECO:0000256" key="1">
    <source>
        <dbReference type="ARBA" id="ARBA00004613"/>
    </source>
</evidence>
<accession>A0ABT5ELZ9</accession>